<dbReference type="Proteomes" id="UP000198440">
    <property type="component" value="Unassembled WGS sequence"/>
</dbReference>
<feature type="signal peptide" evidence="1">
    <location>
        <begin position="1"/>
        <end position="40"/>
    </location>
</feature>
<dbReference type="InterPro" id="IPR007655">
    <property type="entry name" value="Slam_C"/>
</dbReference>
<dbReference type="EMBL" id="FZON01000005">
    <property type="protein sequence ID" value="SNS15009.1"/>
    <property type="molecule type" value="Genomic_DNA"/>
</dbReference>
<name>A0A239C513_9RHOB</name>
<dbReference type="InterPro" id="IPR011990">
    <property type="entry name" value="TPR-like_helical_dom_sf"/>
</dbReference>
<feature type="domain" description="Surface lipoprotein assembly modifier C-terminal" evidence="2">
    <location>
        <begin position="288"/>
        <end position="466"/>
    </location>
</feature>
<proteinExistence type="predicted"/>
<accession>A0A239C513</accession>
<evidence type="ECO:0000259" key="2">
    <source>
        <dbReference type="Pfam" id="PF04575"/>
    </source>
</evidence>
<organism evidence="3 4">
    <name type="scientific">Antarctobacter heliothermus</name>
    <dbReference type="NCBI Taxonomy" id="74033"/>
    <lineage>
        <taxon>Bacteria</taxon>
        <taxon>Pseudomonadati</taxon>
        <taxon>Pseudomonadota</taxon>
        <taxon>Alphaproteobacteria</taxon>
        <taxon>Rhodobacterales</taxon>
        <taxon>Roseobacteraceae</taxon>
        <taxon>Antarctobacter</taxon>
    </lineage>
</organism>
<evidence type="ECO:0000313" key="3">
    <source>
        <dbReference type="EMBL" id="SNS15009.1"/>
    </source>
</evidence>
<gene>
    <name evidence="3" type="ORF">SAMN04488078_1005113</name>
</gene>
<sequence>MRRARDPVMRLGLRLRGAVHLALTLAVCAAVGLTPQTAQAEETRMSVDEARSAAAGALMAGQAELALVLAEGVLLGAPGDTQALMMKSRALRELGRPQEASQAARQAFGQSDDERSRFFAALLMAQARSTGGQPGVAQLWLRRAAQIAPDDQLRAAAVRDFRHVRRQTPWRLSLDMSVEPSDNLNGAPKTNSFTFGGLPFVNPSAVPLSGERFVFGADYLRRVPLGETRRLNLGASVEMQRVRFSSEARDKVAGLRNGDYRQDALALSLGYEARGADGTWLGKSQLSVSRHWLAGTPYADAARLDLSYGRMLMPGLTGVARFAYETEQRLDAGLRDNQTREMGVTLTRRFGKAALGLDVQVADTASESRLVARESARAAISYGLGKPVRGMLPRLTLAWEVTDYDQAPASFWLTPRRDEELSVSLNVLLPELDYYGFAPEIGVSFRDRSSNYTIYETRGTDLRLGLKSVF</sequence>
<reference evidence="3 4" key="1">
    <citation type="submission" date="2017-06" db="EMBL/GenBank/DDBJ databases">
        <authorList>
            <person name="Kim H.J."/>
            <person name="Triplett B.A."/>
        </authorList>
    </citation>
    <scope>NUCLEOTIDE SEQUENCE [LARGE SCALE GENOMIC DNA]</scope>
    <source>
        <strain evidence="3 4">DSM 11445</strain>
    </source>
</reference>
<evidence type="ECO:0000313" key="4">
    <source>
        <dbReference type="Proteomes" id="UP000198440"/>
    </source>
</evidence>
<dbReference type="Gene3D" id="1.25.40.10">
    <property type="entry name" value="Tetratricopeptide repeat domain"/>
    <property type="match status" value="1"/>
</dbReference>
<evidence type="ECO:0000256" key="1">
    <source>
        <dbReference type="SAM" id="SignalP"/>
    </source>
</evidence>
<feature type="chain" id="PRO_5012218459" description="Surface lipoprotein assembly modifier C-terminal domain-containing protein" evidence="1">
    <location>
        <begin position="41"/>
        <end position="470"/>
    </location>
</feature>
<keyword evidence="1" id="KW-0732">Signal</keyword>
<dbReference type="SUPFAM" id="SSF48452">
    <property type="entry name" value="TPR-like"/>
    <property type="match status" value="1"/>
</dbReference>
<protein>
    <recommendedName>
        <fullName evidence="2">Surface lipoprotein assembly modifier C-terminal domain-containing protein</fullName>
    </recommendedName>
</protein>
<dbReference type="AlphaFoldDB" id="A0A239C513"/>
<dbReference type="Pfam" id="PF04575">
    <property type="entry name" value="SlipAM"/>
    <property type="match status" value="1"/>
</dbReference>